<gene>
    <name evidence="2" type="ORF">FPZ49_14675</name>
</gene>
<keyword evidence="3" id="KW-1185">Reference proteome</keyword>
<feature type="domain" description="VOC" evidence="1">
    <location>
        <begin position="4"/>
        <end position="119"/>
    </location>
</feature>
<dbReference type="PROSITE" id="PS51819">
    <property type="entry name" value="VOC"/>
    <property type="match status" value="1"/>
</dbReference>
<dbReference type="InterPro" id="IPR037523">
    <property type="entry name" value="VOC_core"/>
</dbReference>
<reference evidence="2 3" key="1">
    <citation type="submission" date="2019-07" db="EMBL/GenBank/DDBJ databases">
        <authorList>
            <person name="Kim J."/>
        </authorList>
    </citation>
    <scope>NUCLEOTIDE SEQUENCE [LARGE SCALE GENOMIC DNA]</scope>
    <source>
        <strain evidence="2 3">JC52</strain>
    </source>
</reference>
<name>A0A559KAN5_9BACL</name>
<dbReference type="Gene3D" id="3.10.180.10">
    <property type="entry name" value="2,3-Dihydroxybiphenyl 1,2-Dioxygenase, domain 1"/>
    <property type="match status" value="1"/>
</dbReference>
<protein>
    <submittedName>
        <fullName evidence="2">Glyoxalase/bleomycin resistance/dioxygenase family protein</fullName>
    </submittedName>
</protein>
<evidence type="ECO:0000313" key="3">
    <source>
        <dbReference type="Proteomes" id="UP000317036"/>
    </source>
</evidence>
<sequence length="270" mass="30826">MITHFSQLQLQTVSIQGVKQFYHDQLRFPVVYESDVEIWFQPTESFTLSFTEAAEPLVPVHFAFEVPYSEFENAVHWLQSTGNITLLKWSDGRMIDDFETGKNVYFRDGDGNLLEIIAHHYITEGILPASGELKILYLREVGFPVDSVTDFRELLVELFNFSLDKVYENFTFAIGGTAHAVITSKKRKWIPIAMTALSPTMNIIFGTSSSDFMEEVKTKLTAKGIHHESTEVGQLHFRLNGYSFYLKLTNFPANMPALLNLPYSKLPKHS</sequence>
<dbReference type="GO" id="GO:0051213">
    <property type="term" value="F:dioxygenase activity"/>
    <property type="evidence" value="ECO:0007669"/>
    <property type="project" value="UniProtKB-KW"/>
</dbReference>
<evidence type="ECO:0000313" key="2">
    <source>
        <dbReference type="EMBL" id="TVY09184.1"/>
    </source>
</evidence>
<dbReference type="InterPro" id="IPR029068">
    <property type="entry name" value="Glyas_Bleomycin-R_OHBP_Dase"/>
</dbReference>
<dbReference type="RefSeq" id="WP_144847900.1">
    <property type="nucleotide sequence ID" value="NZ_VNJI01000016.1"/>
</dbReference>
<keyword evidence="2" id="KW-0560">Oxidoreductase</keyword>
<evidence type="ECO:0000259" key="1">
    <source>
        <dbReference type="PROSITE" id="PS51819"/>
    </source>
</evidence>
<comment type="caution">
    <text evidence="2">The sequence shown here is derived from an EMBL/GenBank/DDBJ whole genome shotgun (WGS) entry which is preliminary data.</text>
</comment>
<dbReference type="SUPFAM" id="SSF54593">
    <property type="entry name" value="Glyoxalase/Bleomycin resistance protein/Dihydroxybiphenyl dioxygenase"/>
    <property type="match status" value="1"/>
</dbReference>
<proteinExistence type="predicted"/>
<dbReference type="Proteomes" id="UP000317036">
    <property type="component" value="Unassembled WGS sequence"/>
</dbReference>
<organism evidence="2 3">
    <name type="scientific">Paenibacillus cremeus</name>
    <dbReference type="NCBI Taxonomy" id="2163881"/>
    <lineage>
        <taxon>Bacteria</taxon>
        <taxon>Bacillati</taxon>
        <taxon>Bacillota</taxon>
        <taxon>Bacilli</taxon>
        <taxon>Bacillales</taxon>
        <taxon>Paenibacillaceae</taxon>
        <taxon>Paenibacillus</taxon>
    </lineage>
</organism>
<dbReference type="EMBL" id="VNJI01000016">
    <property type="protein sequence ID" value="TVY09184.1"/>
    <property type="molecule type" value="Genomic_DNA"/>
</dbReference>
<dbReference type="OrthoDB" id="2380125at2"/>
<keyword evidence="2" id="KW-0223">Dioxygenase</keyword>
<accession>A0A559KAN5</accession>
<dbReference type="AlphaFoldDB" id="A0A559KAN5"/>